<dbReference type="OrthoDB" id="3518032at2"/>
<evidence type="ECO:0000256" key="1">
    <source>
        <dbReference type="ARBA" id="ARBA00005970"/>
    </source>
</evidence>
<dbReference type="AlphaFoldDB" id="A0A367XVD9"/>
<name>A0A367XVD9_9MICO</name>
<keyword evidence="9" id="KW-1185">Reference proteome</keyword>
<dbReference type="Gene3D" id="3.60.120.10">
    <property type="entry name" value="Anthranilate synthase"/>
    <property type="match status" value="1"/>
</dbReference>
<feature type="domain" description="Glutamine amidotransferase" evidence="6">
    <location>
        <begin position="4"/>
        <end position="183"/>
    </location>
</feature>
<evidence type="ECO:0000259" key="7">
    <source>
        <dbReference type="Pfam" id="PF00425"/>
    </source>
</evidence>
<comment type="caution">
    <text evidence="8">The sequence shown here is derived from an EMBL/GenBank/DDBJ whole genome shotgun (WGS) entry which is preliminary data.</text>
</comment>
<evidence type="ECO:0000313" key="8">
    <source>
        <dbReference type="EMBL" id="RCK56761.1"/>
    </source>
</evidence>
<sequence length="700" mass="74385">MRVLLVDNHDSYTGSIEQVLWQVTGVRPDLVQSEDVDLESLGRYTHIVLGPGPGDPHDPADSGRGLAILAHAEVPVFGVCFGFQQMAVAAGGRVVRAPRPAHGQVDTVAHDGSAMFDGVPARFEAVRYHSLAVADPAPFRITARTPDGVAMAGVDEARGWSGVQFHPESIATPDGARMLATFLGLAGSAPVPAPPASPGLPALPAERTRITRKDTLFRSHSRKSCSFGGVGDVGVGEVGAWRVHREALDLDDAEGAFLALYADAPSAVWLDSAQQAYGMGRYSILGAPDGPLDDEIRGSWDEIEQRLAAHPVAGDDALPFVGGYVGAIEYGSGIGRPGAVHLVHLSRFLVVDHLEHVTHVVAVGPDAEAARAWIRDAVARVRGAAARAPAPTPETYAEGGIQTAVASIERETYLAHIGEIRGWLLAGDSYEACYTYRLRAPFAGDGLGAYRALRRANAAPYAAYLRFGDGDRDDERKRAGTREHDRDGGHHQAGTREILSCSPERFLQVRGVVAETKPIKGTARRDPQRDGEIAAALAADPKTRAENLMIVDLLRNDLGRISEPGSVEVPALMRVESYATVHQLVTTIRSRIRVSGVRAAEALFPPGSMTGAPKKRTCEMLDALEPDERGVYSGAIGYFSRDGSVDLSVVIRTAVLEGGQATIGTGGAITIDSDPQTELDETIAKSTPLLAAFGATHPWA</sequence>
<gene>
    <name evidence="8" type="ORF">DTO57_13820</name>
</gene>
<dbReference type="InterPro" id="IPR017926">
    <property type="entry name" value="GATASE"/>
</dbReference>
<dbReference type="InterPro" id="IPR029062">
    <property type="entry name" value="Class_I_gatase-like"/>
</dbReference>
<dbReference type="SUPFAM" id="SSF56322">
    <property type="entry name" value="ADC synthase"/>
    <property type="match status" value="1"/>
</dbReference>
<feature type="compositionally biased region" description="Basic and acidic residues" evidence="5">
    <location>
        <begin position="472"/>
        <end position="490"/>
    </location>
</feature>
<dbReference type="Pfam" id="PF00425">
    <property type="entry name" value="Chorismate_bind"/>
    <property type="match status" value="1"/>
</dbReference>
<protein>
    <recommendedName>
        <fullName evidence="2">aminodeoxychorismate synthase</fullName>
        <ecNumber evidence="2">2.6.1.85</ecNumber>
    </recommendedName>
</protein>
<dbReference type="GO" id="GO:0008153">
    <property type="term" value="P:4-aminobenzoate biosynthetic process"/>
    <property type="evidence" value="ECO:0007669"/>
    <property type="project" value="TreeGrafter"/>
</dbReference>
<dbReference type="Gene3D" id="3.40.50.880">
    <property type="match status" value="1"/>
</dbReference>
<dbReference type="PRINTS" id="PR00099">
    <property type="entry name" value="CPSGATASE"/>
</dbReference>
<dbReference type="PROSITE" id="PS51273">
    <property type="entry name" value="GATASE_TYPE_1"/>
    <property type="match status" value="1"/>
</dbReference>
<proteinExistence type="inferred from homology"/>
<reference evidence="8 9" key="1">
    <citation type="submission" date="2018-07" db="EMBL/GenBank/DDBJ databases">
        <title>Microbacterium endoborsara sp. nov., a novel actinobacterium isolated from Borszczowia aralocaspica.</title>
        <authorList>
            <person name="An D."/>
        </authorList>
    </citation>
    <scope>NUCLEOTIDE SEQUENCE [LARGE SCALE GENOMIC DNA]</scope>
    <source>
        <strain evidence="8 9">C1.15228</strain>
    </source>
</reference>
<dbReference type="InterPro" id="IPR005801">
    <property type="entry name" value="ADC_synthase"/>
</dbReference>
<dbReference type="SUPFAM" id="SSF52317">
    <property type="entry name" value="Class I glutamine amidotransferase-like"/>
    <property type="match status" value="1"/>
</dbReference>
<keyword evidence="4" id="KW-0315">Glutamine amidotransferase</keyword>
<dbReference type="GO" id="GO:0046820">
    <property type="term" value="F:4-amino-4-deoxychorismate synthase activity"/>
    <property type="evidence" value="ECO:0007669"/>
    <property type="project" value="UniProtKB-EC"/>
</dbReference>
<feature type="region of interest" description="Disordered" evidence="5">
    <location>
        <begin position="472"/>
        <end position="495"/>
    </location>
</feature>
<dbReference type="Pfam" id="PF00117">
    <property type="entry name" value="GATase"/>
    <property type="match status" value="1"/>
</dbReference>
<keyword evidence="3" id="KW-0808">Transferase</keyword>
<dbReference type="RefSeq" id="WP_114118831.1">
    <property type="nucleotide sequence ID" value="NZ_BMHU01000008.1"/>
</dbReference>
<dbReference type="InterPro" id="IPR006221">
    <property type="entry name" value="TrpG/PapA_dom"/>
</dbReference>
<dbReference type="PANTHER" id="PTHR11236:SF18">
    <property type="entry name" value="AMINODEOXYCHORISMATE SYNTHASE"/>
    <property type="match status" value="1"/>
</dbReference>
<organism evidence="8 9">
    <name type="scientific">Microbacterium sorbitolivorans</name>
    <dbReference type="NCBI Taxonomy" id="1867410"/>
    <lineage>
        <taxon>Bacteria</taxon>
        <taxon>Bacillati</taxon>
        <taxon>Actinomycetota</taxon>
        <taxon>Actinomycetes</taxon>
        <taxon>Micrococcales</taxon>
        <taxon>Microbacteriaceae</taxon>
        <taxon>Microbacterium</taxon>
    </lineage>
</organism>
<evidence type="ECO:0000313" key="9">
    <source>
        <dbReference type="Proteomes" id="UP000253508"/>
    </source>
</evidence>
<evidence type="ECO:0000256" key="2">
    <source>
        <dbReference type="ARBA" id="ARBA00013139"/>
    </source>
</evidence>
<feature type="domain" description="Chorismate-utilising enzyme C-terminal" evidence="7">
    <location>
        <begin position="410"/>
        <end position="685"/>
    </location>
</feature>
<evidence type="ECO:0000256" key="5">
    <source>
        <dbReference type="SAM" id="MobiDB-lite"/>
    </source>
</evidence>
<dbReference type="Proteomes" id="UP000253508">
    <property type="component" value="Unassembled WGS sequence"/>
</dbReference>
<dbReference type="PRINTS" id="PR00097">
    <property type="entry name" value="ANTSNTHASEII"/>
</dbReference>
<dbReference type="InterPro" id="IPR015890">
    <property type="entry name" value="Chorismate_C"/>
</dbReference>
<evidence type="ECO:0000256" key="4">
    <source>
        <dbReference type="ARBA" id="ARBA00022962"/>
    </source>
</evidence>
<accession>A0A367XVD9</accession>
<dbReference type="PANTHER" id="PTHR11236">
    <property type="entry name" value="AMINOBENZOATE/ANTHRANILATE SYNTHASE"/>
    <property type="match status" value="1"/>
</dbReference>
<dbReference type="GO" id="GO:0005737">
    <property type="term" value="C:cytoplasm"/>
    <property type="evidence" value="ECO:0007669"/>
    <property type="project" value="TreeGrafter"/>
</dbReference>
<dbReference type="EMBL" id="QORO01000007">
    <property type="protein sequence ID" value="RCK56761.1"/>
    <property type="molecule type" value="Genomic_DNA"/>
</dbReference>
<dbReference type="InterPro" id="IPR019999">
    <property type="entry name" value="Anth_synth_I-like"/>
</dbReference>
<dbReference type="PRINTS" id="PR00096">
    <property type="entry name" value="GATASE"/>
</dbReference>
<dbReference type="GO" id="GO:0000162">
    <property type="term" value="P:L-tryptophan biosynthetic process"/>
    <property type="evidence" value="ECO:0007669"/>
    <property type="project" value="TreeGrafter"/>
</dbReference>
<dbReference type="CDD" id="cd01743">
    <property type="entry name" value="GATase1_Anthranilate_Synthase"/>
    <property type="match status" value="1"/>
</dbReference>
<comment type="similarity">
    <text evidence="1">In the C-terminal section; belongs to the anthranilate synthase component I family.</text>
</comment>
<evidence type="ECO:0000256" key="3">
    <source>
        <dbReference type="ARBA" id="ARBA00022679"/>
    </source>
</evidence>
<evidence type="ECO:0000259" key="6">
    <source>
        <dbReference type="Pfam" id="PF00117"/>
    </source>
</evidence>
<dbReference type="EC" id="2.6.1.85" evidence="2"/>